<dbReference type="EMBL" id="JBBLZC010000022">
    <property type="protein sequence ID" value="MEK0085156.1"/>
    <property type="molecule type" value="Genomic_DNA"/>
</dbReference>
<evidence type="ECO:0000313" key="1">
    <source>
        <dbReference type="EMBL" id="MEK0085156.1"/>
    </source>
</evidence>
<dbReference type="SUPFAM" id="SSF52980">
    <property type="entry name" value="Restriction endonuclease-like"/>
    <property type="match status" value="1"/>
</dbReference>
<protein>
    <recommendedName>
        <fullName evidence="3">YqaJ viral recombinase domain-containing protein</fullName>
    </recommendedName>
</protein>
<reference evidence="1 2" key="1">
    <citation type="submission" date="2024-01" db="EMBL/GenBank/DDBJ databases">
        <title>Multi-omics insights into the function and evolution of sodium benzoate biodegradation pathways in Benzoatithermus flavus gen. nov., sp. nov. from hot spring.</title>
        <authorList>
            <person name="Hu C.-J."/>
            <person name="Li W.-J."/>
        </authorList>
    </citation>
    <scope>NUCLEOTIDE SEQUENCE [LARGE SCALE GENOMIC DNA]</scope>
    <source>
        <strain evidence="1 2">SYSU G07066</strain>
    </source>
</reference>
<evidence type="ECO:0000313" key="2">
    <source>
        <dbReference type="Proteomes" id="UP001375743"/>
    </source>
</evidence>
<dbReference type="InterPro" id="IPR011604">
    <property type="entry name" value="PDDEXK-like_dom_sf"/>
</dbReference>
<keyword evidence="2" id="KW-1185">Reference proteome</keyword>
<dbReference type="Proteomes" id="UP001375743">
    <property type="component" value="Unassembled WGS sequence"/>
</dbReference>
<sequence>MNLTATDVRHILAGRARSVYDRLTGAGGTPDLSGVLSVQIGRETERLNLDWLHRRIEGSSLYRLPRPGMVAGEVETVGRDCIVARDRYRAKADGFLVVPELGPMVVEAKHVSEGRLAGQIQAEYLPQLFVTMHVCGLKLGVLSVFYGLARHTAYFVAWDEAYWASIEREVQAFLAHVELGIPPDGEEIPAMSRITLPAVHTNLKGLQKCLAFA</sequence>
<dbReference type="RefSeq" id="WP_418161003.1">
    <property type="nucleotide sequence ID" value="NZ_JBBLZC010000022.1"/>
</dbReference>
<accession>A0ABU8XW74</accession>
<name>A0ABU8XW74_9PROT</name>
<comment type="caution">
    <text evidence="1">The sequence shown here is derived from an EMBL/GenBank/DDBJ whole genome shotgun (WGS) entry which is preliminary data.</text>
</comment>
<dbReference type="Gene3D" id="3.90.320.10">
    <property type="match status" value="1"/>
</dbReference>
<proteinExistence type="predicted"/>
<evidence type="ECO:0008006" key="3">
    <source>
        <dbReference type="Google" id="ProtNLM"/>
    </source>
</evidence>
<dbReference type="InterPro" id="IPR011335">
    <property type="entry name" value="Restrct_endonuc-II-like"/>
</dbReference>
<gene>
    <name evidence="1" type="ORF">U1T56_18540</name>
</gene>
<organism evidence="1 2">
    <name type="scientific">Benzoatithermus flavus</name>
    <dbReference type="NCBI Taxonomy" id="3108223"/>
    <lineage>
        <taxon>Bacteria</taxon>
        <taxon>Pseudomonadati</taxon>
        <taxon>Pseudomonadota</taxon>
        <taxon>Alphaproteobacteria</taxon>
        <taxon>Geminicoccales</taxon>
        <taxon>Geminicoccaceae</taxon>
        <taxon>Benzoatithermus</taxon>
    </lineage>
</organism>